<dbReference type="EC" id="2.7.7.65" evidence="2"/>
<keyword evidence="7" id="KW-1185">Reference proteome</keyword>
<accession>A0A3E0U4F0</accession>
<dbReference type="FunFam" id="3.30.70.270:FF:000001">
    <property type="entry name" value="Diguanylate cyclase domain protein"/>
    <property type="match status" value="1"/>
</dbReference>
<feature type="transmembrane region" description="Helical" evidence="4">
    <location>
        <begin position="83"/>
        <end position="109"/>
    </location>
</feature>
<dbReference type="CDD" id="cd01949">
    <property type="entry name" value="GGDEF"/>
    <property type="match status" value="1"/>
</dbReference>
<feature type="transmembrane region" description="Helical" evidence="4">
    <location>
        <begin position="28"/>
        <end position="45"/>
    </location>
</feature>
<evidence type="ECO:0000313" key="6">
    <source>
        <dbReference type="EMBL" id="REL31806.1"/>
    </source>
</evidence>
<comment type="catalytic activity">
    <reaction evidence="3">
        <text>2 GTP = 3',3'-c-di-GMP + 2 diphosphate</text>
        <dbReference type="Rhea" id="RHEA:24898"/>
        <dbReference type="ChEBI" id="CHEBI:33019"/>
        <dbReference type="ChEBI" id="CHEBI:37565"/>
        <dbReference type="ChEBI" id="CHEBI:58805"/>
        <dbReference type="EC" id="2.7.7.65"/>
    </reaction>
</comment>
<feature type="transmembrane region" description="Helical" evidence="4">
    <location>
        <begin position="51"/>
        <end position="71"/>
    </location>
</feature>
<comment type="caution">
    <text evidence="6">The sequence shown here is derived from an EMBL/GenBank/DDBJ whole genome shotgun (WGS) entry which is preliminary data.</text>
</comment>
<evidence type="ECO:0000256" key="2">
    <source>
        <dbReference type="ARBA" id="ARBA00012528"/>
    </source>
</evidence>
<evidence type="ECO:0000256" key="4">
    <source>
        <dbReference type="SAM" id="Phobius"/>
    </source>
</evidence>
<dbReference type="GO" id="GO:0043709">
    <property type="term" value="P:cell adhesion involved in single-species biofilm formation"/>
    <property type="evidence" value="ECO:0007669"/>
    <property type="project" value="TreeGrafter"/>
</dbReference>
<evidence type="ECO:0000256" key="1">
    <source>
        <dbReference type="ARBA" id="ARBA00001946"/>
    </source>
</evidence>
<dbReference type="GO" id="GO:1902201">
    <property type="term" value="P:negative regulation of bacterial-type flagellum-dependent cell motility"/>
    <property type="evidence" value="ECO:0007669"/>
    <property type="project" value="TreeGrafter"/>
</dbReference>
<dbReference type="InterPro" id="IPR050469">
    <property type="entry name" value="Diguanylate_Cyclase"/>
</dbReference>
<dbReference type="InterPro" id="IPR000160">
    <property type="entry name" value="GGDEF_dom"/>
</dbReference>
<dbReference type="PROSITE" id="PS50887">
    <property type="entry name" value="GGDEF"/>
    <property type="match status" value="1"/>
</dbReference>
<keyword evidence="4" id="KW-0812">Transmembrane</keyword>
<evidence type="ECO:0000256" key="3">
    <source>
        <dbReference type="ARBA" id="ARBA00034247"/>
    </source>
</evidence>
<dbReference type="InterPro" id="IPR029787">
    <property type="entry name" value="Nucleotide_cyclase"/>
</dbReference>
<dbReference type="GO" id="GO:0052621">
    <property type="term" value="F:diguanylate cyclase activity"/>
    <property type="evidence" value="ECO:0007669"/>
    <property type="project" value="UniProtKB-EC"/>
</dbReference>
<dbReference type="Pfam" id="PF00990">
    <property type="entry name" value="GGDEF"/>
    <property type="match status" value="1"/>
</dbReference>
<dbReference type="EMBL" id="QUOT01000001">
    <property type="protein sequence ID" value="REL31806.1"/>
    <property type="molecule type" value="Genomic_DNA"/>
</dbReference>
<keyword evidence="4" id="KW-1133">Transmembrane helix</keyword>
<dbReference type="RefSeq" id="WP_116016930.1">
    <property type="nucleotide sequence ID" value="NZ_QUOT01000001.1"/>
</dbReference>
<sequence length="369" mass="41626">MTSNNSSATTQVIEQVEQDIERRSLNGCYIYLLGWLAIGIGTDFYREQSEWFYGIAGALLLLGAFRIVFYFSSKSLKQYSHKVWWLLLRASVLLPCLIFSSVFALSMLLPKFEPLFIYVFMTIFALVSSGTVTYSLDKSLYTSYLASNTVIPIITVVLMSDSVVAQLEVGMLFFYSIYMLFQGRQLNKEYLEKLTQKQTLKELSIKDALTGIYNRRHFDQYLAHAWDANMRRQTTLSIVIVDIDYFKKVNDRYGHPAGDETIKHIASAMKSTFQRDTDIVARIGGEEFAVIVTGTEQTDVFNLVEALREEISSSTIYFNQHDFSVSVSAGIYSLVPGQQSSASNLMSGADKALYQAKANGRNCTVINKG</sequence>
<feature type="domain" description="GGDEF" evidence="5">
    <location>
        <begin position="234"/>
        <end position="369"/>
    </location>
</feature>
<dbReference type="InterPro" id="IPR043128">
    <property type="entry name" value="Rev_trsase/Diguanyl_cyclase"/>
</dbReference>
<dbReference type="SUPFAM" id="SSF55073">
    <property type="entry name" value="Nucleotide cyclase"/>
    <property type="match status" value="1"/>
</dbReference>
<protein>
    <recommendedName>
        <fullName evidence="2">diguanylate cyclase</fullName>
        <ecNumber evidence="2">2.7.7.65</ecNumber>
    </recommendedName>
</protein>
<reference evidence="7" key="1">
    <citation type="submission" date="2018-08" db="EMBL/GenBank/DDBJ databases">
        <title>Thalassotalea euphylliae genome.</title>
        <authorList>
            <person name="Summers S."/>
            <person name="Rice S.A."/>
            <person name="Freckelton M.L."/>
            <person name="Nedved B.T."/>
            <person name="Hadfield M.G."/>
        </authorList>
    </citation>
    <scope>NUCLEOTIDE SEQUENCE [LARGE SCALE GENOMIC DNA]</scope>
    <source>
        <strain evidence="7">H3</strain>
    </source>
</reference>
<dbReference type="SMART" id="SM00267">
    <property type="entry name" value="GGDEF"/>
    <property type="match status" value="1"/>
</dbReference>
<proteinExistence type="predicted"/>
<comment type="cofactor">
    <cofactor evidence="1">
        <name>Mg(2+)</name>
        <dbReference type="ChEBI" id="CHEBI:18420"/>
    </cofactor>
</comment>
<dbReference type="PANTHER" id="PTHR45138:SF9">
    <property type="entry name" value="DIGUANYLATE CYCLASE DGCM-RELATED"/>
    <property type="match status" value="1"/>
</dbReference>
<feature type="transmembrane region" description="Helical" evidence="4">
    <location>
        <begin position="141"/>
        <end position="158"/>
    </location>
</feature>
<dbReference type="Proteomes" id="UP000256899">
    <property type="component" value="Unassembled WGS sequence"/>
</dbReference>
<name>A0A3E0U4F0_9GAMM</name>
<evidence type="ECO:0000259" key="5">
    <source>
        <dbReference type="PROSITE" id="PS50887"/>
    </source>
</evidence>
<keyword evidence="4" id="KW-0472">Membrane</keyword>
<dbReference type="Gene3D" id="3.30.70.270">
    <property type="match status" value="1"/>
</dbReference>
<gene>
    <name evidence="6" type="ORF">DXX94_14380</name>
</gene>
<dbReference type="NCBIfam" id="TIGR00254">
    <property type="entry name" value="GGDEF"/>
    <property type="match status" value="1"/>
</dbReference>
<evidence type="ECO:0000313" key="7">
    <source>
        <dbReference type="Proteomes" id="UP000256899"/>
    </source>
</evidence>
<organism evidence="6 7">
    <name type="scientific">Thalassotalea euphylliae</name>
    <dbReference type="NCBI Taxonomy" id="1655234"/>
    <lineage>
        <taxon>Bacteria</taxon>
        <taxon>Pseudomonadati</taxon>
        <taxon>Pseudomonadota</taxon>
        <taxon>Gammaproteobacteria</taxon>
        <taxon>Alteromonadales</taxon>
        <taxon>Colwelliaceae</taxon>
        <taxon>Thalassotalea</taxon>
    </lineage>
</organism>
<dbReference type="PANTHER" id="PTHR45138">
    <property type="entry name" value="REGULATORY COMPONENTS OF SENSORY TRANSDUCTION SYSTEM"/>
    <property type="match status" value="1"/>
</dbReference>
<dbReference type="AlphaFoldDB" id="A0A3E0U4F0"/>
<feature type="transmembrane region" description="Helical" evidence="4">
    <location>
        <begin position="115"/>
        <end position="134"/>
    </location>
</feature>
<dbReference type="GO" id="GO:0005886">
    <property type="term" value="C:plasma membrane"/>
    <property type="evidence" value="ECO:0007669"/>
    <property type="project" value="TreeGrafter"/>
</dbReference>